<dbReference type="PROSITE" id="PS50977">
    <property type="entry name" value="HTH_TETR_2"/>
    <property type="match status" value="1"/>
</dbReference>
<feature type="DNA-binding region" description="H-T-H motif" evidence="4">
    <location>
        <begin position="45"/>
        <end position="64"/>
    </location>
</feature>
<dbReference type="PANTHER" id="PTHR30055:SF234">
    <property type="entry name" value="HTH-TYPE TRANSCRIPTIONAL REGULATOR BETI"/>
    <property type="match status" value="1"/>
</dbReference>
<name>A0A1I6YC61_9ENTR</name>
<dbReference type="GO" id="GO:0000976">
    <property type="term" value="F:transcription cis-regulatory region binding"/>
    <property type="evidence" value="ECO:0007669"/>
    <property type="project" value="TreeGrafter"/>
</dbReference>
<dbReference type="InterPro" id="IPR050109">
    <property type="entry name" value="HTH-type_TetR-like_transc_reg"/>
</dbReference>
<keyword evidence="2 4" id="KW-0238">DNA-binding</keyword>
<evidence type="ECO:0000256" key="1">
    <source>
        <dbReference type="ARBA" id="ARBA00023015"/>
    </source>
</evidence>
<evidence type="ECO:0000313" key="7">
    <source>
        <dbReference type="Proteomes" id="UP000199187"/>
    </source>
</evidence>
<dbReference type="InterPro" id="IPR041669">
    <property type="entry name" value="TetR_C_15"/>
</dbReference>
<dbReference type="Proteomes" id="UP000199187">
    <property type="component" value="Unassembled WGS sequence"/>
</dbReference>
<dbReference type="GO" id="GO:0003700">
    <property type="term" value="F:DNA-binding transcription factor activity"/>
    <property type="evidence" value="ECO:0007669"/>
    <property type="project" value="TreeGrafter"/>
</dbReference>
<organism evidence="6 7">
    <name type="scientific">Kosakonia arachidis</name>
    <dbReference type="NCBI Taxonomy" id="551989"/>
    <lineage>
        <taxon>Bacteria</taxon>
        <taxon>Pseudomonadati</taxon>
        <taxon>Pseudomonadota</taxon>
        <taxon>Gammaproteobacteria</taxon>
        <taxon>Enterobacterales</taxon>
        <taxon>Enterobacteriaceae</taxon>
        <taxon>Kosakonia</taxon>
    </lineage>
</organism>
<evidence type="ECO:0000256" key="3">
    <source>
        <dbReference type="ARBA" id="ARBA00023163"/>
    </source>
</evidence>
<proteinExistence type="predicted"/>
<dbReference type="SUPFAM" id="SSF46689">
    <property type="entry name" value="Homeodomain-like"/>
    <property type="match status" value="1"/>
</dbReference>
<gene>
    <name evidence="6" type="ORF">SAMN05192562_101448</name>
</gene>
<keyword evidence="1" id="KW-0805">Transcription regulation</keyword>
<dbReference type="PANTHER" id="PTHR30055">
    <property type="entry name" value="HTH-TYPE TRANSCRIPTIONAL REGULATOR RUTR"/>
    <property type="match status" value="1"/>
</dbReference>
<dbReference type="Pfam" id="PF00440">
    <property type="entry name" value="TetR_N"/>
    <property type="match status" value="1"/>
</dbReference>
<dbReference type="Gene3D" id="1.10.357.10">
    <property type="entry name" value="Tetracycline Repressor, domain 2"/>
    <property type="match status" value="1"/>
</dbReference>
<evidence type="ECO:0000259" key="5">
    <source>
        <dbReference type="PROSITE" id="PS50977"/>
    </source>
</evidence>
<dbReference type="EMBL" id="FPAU01000001">
    <property type="protein sequence ID" value="SFT48089.1"/>
    <property type="molecule type" value="Genomic_DNA"/>
</dbReference>
<evidence type="ECO:0000313" key="6">
    <source>
        <dbReference type="EMBL" id="SFT48089.1"/>
    </source>
</evidence>
<accession>A0A1I6YC61</accession>
<dbReference type="Pfam" id="PF17918">
    <property type="entry name" value="TetR_C_15"/>
    <property type="match status" value="1"/>
</dbReference>
<evidence type="ECO:0000256" key="2">
    <source>
        <dbReference type="ARBA" id="ARBA00023125"/>
    </source>
</evidence>
<dbReference type="AlphaFoldDB" id="A0A1I6YC61"/>
<feature type="domain" description="HTH tetR-type" evidence="5">
    <location>
        <begin position="22"/>
        <end position="82"/>
    </location>
</feature>
<dbReference type="InterPro" id="IPR001647">
    <property type="entry name" value="HTH_TetR"/>
</dbReference>
<dbReference type="PRINTS" id="PR00455">
    <property type="entry name" value="HTHTETR"/>
</dbReference>
<evidence type="ECO:0000256" key="4">
    <source>
        <dbReference type="PROSITE-ProRule" id="PRU00335"/>
    </source>
</evidence>
<dbReference type="OrthoDB" id="9816320at2"/>
<dbReference type="InterPro" id="IPR009057">
    <property type="entry name" value="Homeodomain-like_sf"/>
</dbReference>
<sequence length="209" mass="23020">MEKLDPKRTVKPRKMPVQRRSAATVGFILDAAARILEERGLDGYTTNIIAERAGISIGTCYQYFASKEAITAALIARETEHLCHELDLARETRDWATGIRLAIAAAVTYQLKRPRLAQQLDLAEKILVLSEGQENVQKRAQDVIASLLARNDAYVAENVMLVSRDLVAIAHGMIDSAGRHGETNIDRLCQRVYCAISGYLDASKGIPAT</sequence>
<keyword evidence="3" id="KW-0804">Transcription</keyword>
<reference evidence="7" key="1">
    <citation type="submission" date="2016-10" db="EMBL/GenBank/DDBJ databases">
        <authorList>
            <person name="Varghese N."/>
            <person name="Submissions S."/>
        </authorList>
    </citation>
    <scope>NUCLEOTIDE SEQUENCE [LARGE SCALE GENOMIC DNA]</scope>
    <source>
        <strain evidence="7">Ah-143</strain>
    </source>
</reference>
<protein>
    <submittedName>
        <fullName evidence="6">DNA-binding transcriptional regulator, AcrR family</fullName>
    </submittedName>
</protein>
<keyword evidence="7" id="KW-1185">Reference proteome</keyword>